<proteinExistence type="predicted"/>
<dbReference type="AlphaFoldDB" id="A0A1R3KKH8"/>
<dbReference type="Proteomes" id="UP000188268">
    <property type="component" value="Unassembled WGS sequence"/>
</dbReference>
<name>A0A1R3KKH8_COCAP</name>
<dbReference type="EMBL" id="AWWV01004323">
    <property type="protein sequence ID" value="OMP07590.1"/>
    <property type="molecule type" value="Genomic_DNA"/>
</dbReference>
<protein>
    <submittedName>
        <fullName evidence="1">Uncharacterized protein</fullName>
    </submittedName>
</protein>
<evidence type="ECO:0000313" key="2">
    <source>
        <dbReference type="Proteomes" id="UP000188268"/>
    </source>
</evidence>
<feature type="non-terminal residue" evidence="1">
    <location>
        <position position="1"/>
    </location>
</feature>
<gene>
    <name evidence="1" type="ORF">CCACVL1_01278</name>
</gene>
<reference evidence="1 2" key="1">
    <citation type="submission" date="2013-09" db="EMBL/GenBank/DDBJ databases">
        <title>Corchorus capsularis genome sequencing.</title>
        <authorList>
            <person name="Alam M."/>
            <person name="Haque M.S."/>
            <person name="Islam M.S."/>
            <person name="Emdad E.M."/>
            <person name="Islam M.M."/>
            <person name="Ahmed B."/>
            <person name="Halim A."/>
            <person name="Hossen Q.M.M."/>
            <person name="Hossain M.Z."/>
            <person name="Ahmed R."/>
            <person name="Khan M.M."/>
            <person name="Islam R."/>
            <person name="Rashid M.M."/>
            <person name="Khan S.A."/>
            <person name="Rahman M.S."/>
            <person name="Alam M."/>
        </authorList>
    </citation>
    <scope>NUCLEOTIDE SEQUENCE [LARGE SCALE GENOMIC DNA]</scope>
    <source>
        <strain evidence="2">cv. CVL-1</strain>
        <tissue evidence="1">Whole seedling</tissue>
    </source>
</reference>
<sequence>VQWTKQISSSHVSIKYLGSMFC</sequence>
<keyword evidence="2" id="KW-1185">Reference proteome</keyword>
<dbReference type="Gramene" id="OMP07590">
    <property type="protein sequence ID" value="OMP07590"/>
    <property type="gene ID" value="CCACVL1_01278"/>
</dbReference>
<accession>A0A1R3KKH8</accession>
<organism evidence="1 2">
    <name type="scientific">Corchorus capsularis</name>
    <name type="common">Jute</name>
    <dbReference type="NCBI Taxonomy" id="210143"/>
    <lineage>
        <taxon>Eukaryota</taxon>
        <taxon>Viridiplantae</taxon>
        <taxon>Streptophyta</taxon>
        <taxon>Embryophyta</taxon>
        <taxon>Tracheophyta</taxon>
        <taxon>Spermatophyta</taxon>
        <taxon>Magnoliopsida</taxon>
        <taxon>eudicotyledons</taxon>
        <taxon>Gunneridae</taxon>
        <taxon>Pentapetalae</taxon>
        <taxon>rosids</taxon>
        <taxon>malvids</taxon>
        <taxon>Malvales</taxon>
        <taxon>Malvaceae</taxon>
        <taxon>Grewioideae</taxon>
        <taxon>Apeibeae</taxon>
        <taxon>Corchorus</taxon>
    </lineage>
</organism>
<comment type="caution">
    <text evidence="1">The sequence shown here is derived from an EMBL/GenBank/DDBJ whole genome shotgun (WGS) entry which is preliminary data.</text>
</comment>
<evidence type="ECO:0000313" key="1">
    <source>
        <dbReference type="EMBL" id="OMP07590.1"/>
    </source>
</evidence>